<keyword evidence="2" id="KW-1185">Reference proteome</keyword>
<dbReference type="Pfam" id="PF19739">
    <property type="entry name" value="DUF6228"/>
    <property type="match status" value="1"/>
</dbReference>
<sequence length="124" mass="13223">MRLCHRVDPWNDGSIDVCAQIAAPGLTATLHGVTLSVMGGTDLVPFLDGLATDFTGWDGTRTWTTLDGDLRIDAVFGSGGHVSLTWTLTPWRHQDGTWSASTTVVLEAGEQLSRLAADAHGFLS</sequence>
<organism evidence="1 2">
    <name type="scientific">Actinophytocola xinjiangensis</name>
    <dbReference type="NCBI Taxonomy" id="485602"/>
    <lineage>
        <taxon>Bacteria</taxon>
        <taxon>Bacillati</taxon>
        <taxon>Actinomycetota</taxon>
        <taxon>Actinomycetes</taxon>
        <taxon>Pseudonocardiales</taxon>
        <taxon>Pseudonocardiaceae</taxon>
    </lineage>
</organism>
<dbReference type="Proteomes" id="UP000185696">
    <property type="component" value="Unassembled WGS sequence"/>
</dbReference>
<dbReference type="OrthoDB" id="4548929at2"/>
<protein>
    <submittedName>
        <fullName evidence="1">Uncharacterized protein</fullName>
    </submittedName>
</protein>
<reference evidence="1 2" key="1">
    <citation type="submission" date="2016-12" db="EMBL/GenBank/DDBJ databases">
        <title>The draft genome sequence of Actinophytocola xinjiangensis.</title>
        <authorList>
            <person name="Wang W."/>
            <person name="Yuan L."/>
        </authorList>
    </citation>
    <scope>NUCLEOTIDE SEQUENCE [LARGE SCALE GENOMIC DNA]</scope>
    <source>
        <strain evidence="1 2">CGMCC 4.4663</strain>
    </source>
</reference>
<comment type="caution">
    <text evidence="1">The sequence shown here is derived from an EMBL/GenBank/DDBJ whole genome shotgun (WGS) entry which is preliminary data.</text>
</comment>
<dbReference type="AlphaFoldDB" id="A0A7Z0WNQ9"/>
<evidence type="ECO:0000313" key="1">
    <source>
        <dbReference type="EMBL" id="OLF11742.1"/>
    </source>
</evidence>
<accession>A0A7Z0WNQ9</accession>
<dbReference type="InterPro" id="IPR046196">
    <property type="entry name" value="DUF6228"/>
</dbReference>
<proteinExistence type="predicted"/>
<gene>
    <name evidence="1" type="ORF">BLA60_10960</name>
</gene>
<name>A0A7Z0WNQ9_9PSEU</name>
<evidence type="ECO:0000313" key="2">
    <source>
        <dbReference type="Proteomes" id="UP000185696"/>
    </source>
</evidence>
<dbReference type="EMBL" id="MSIF01000004">
    <property type="protein sequence ID" value="OLF11742.1"/>
    <property type="molecule type" value="Genomic_DNA"/>
</dbReference>